<accession>A0AAE1YQN9</accession>
<keyword evidence="1" id="KW-1133">Transmembrane helix</keyword>
<dbReference type="Proteomes" id="UP001293254">
    <property type="component" value="Unassembled WGS sequence"/>
</dbReference>
<protein>
    <submittedName>
        <fullName evidence="2">Uncharacterized protein</fullName>
    </submittedName>
</protein>
<organism evidence="2 3">
    <name type="scientific">Sesamum alatum</name>
    <dbReference type="NCBI Taxonomy" id="300844"/>
    <lineage>
        <taxon>Eukaryota</taxon>
        <taxon>Viridiplantae</taxon>
        <taxon>Streptophyta</taxon>
        <taxon>Embryophyta</taxon>
        <taxon>Tracheophyta</taxon>
        <taxon>Spermatophyta</taxon>
        <taxon>Magnoliopsida</taxon>
        <taxon>eudicotyledons</taxon>
        <taxon>Gunneridae</taxon>
        <taxon>Pentapetalae</taxon>
        <taxon>asterids</taxon>
        <taxon>lamiids</taxon>
        <taxon>Lamiales</taxon>
        <taxon>Pedaliaceae</taxon>
        <taxon>Sesamum</taxon>
    </lineage>
</organism>
<keyword evidence="3" id="KW-1185">Reference proteome</keyword>
<dbReference type="EMBL" id="JACGWO010000002">
    <property type="protein sequence ID" value="KAK4434621.1"/>
    <property type="molecule type" value="Genomic_DNA"/>
</dbReference>
<keyword evidence="1" id="KW-0812">Transmembrane</keyword>
<dbReference type="PANTHER" id="PTHR33306">
    <property type="entry name" value="EXPRESSED PROTEIN-RELATED-RELATED"/>
    <property type="match status" value="1"/>
</dbReference>
<feature type="transmembrane region" description="Helical" evidence="1">
    <location>
        <begin position="28"/>
        <end position="47"/>
    </location>
</feature>
<evidence type="ECO:0000313" key="3">
    <source>
        <dbReference type="Proteomes" id="UP001293254"/>
    </source>
</evidence>
<reference evidence="2" key="1">
    <citation type="submission" date="2020-06" db="EMBL/GenBank/DDBJ databases">
        <authorList>
            <person name="Li T."/>
            <person name="Hu X."/>
            <person name="Zhang T."/>
            <person name="Song X."/>
            <person name="Zhang H."/>
            <person name="Dai N."/>
            <person name="Sheng W."/>
            <person name="Hou X."/>
            <person name="Wei L."/>
        </authorList>
    </citation>
    <scope>NUCLEOTIDE SEQUENCE</scope>
    <source>
        <strain evidence="2">3651</strain>
        <tissue evidence="2">Leaf</tissue>
    </source>
</reference>
<comment type="caution">
    <text evidence="2">The sequence shown here is derived from an EMBL/GenBank/DDBJ whole genome shotgun (WGS) entry which is preliminary data.</text>
</comment>
<sequence>MVWFVRARRGISWQDQTLASISAPPSPLMVFFGLLITLVYFATHSGYKERVERRRTGFRFGLLLLPVVVILGVNMVMLRRRMLRYSFGVPKTVVAAAEKEGSSAAALLLVVVVLLVMVHYQSSFQSSWFRFV</sequence>
<dbReference type="PANTHER" id="PTHR33306:SF29">
    <property type="match status" value="1"/>
</dbReference>
<evidence type="ECO:0000313" key="2">
    <source>
        <dbReference type="EMBL" id="KAK4434621.1"/>
    </source>
</evidence>
<evidence type="ECO:0000256" key="1">
    <source>
        <dbReference type="SAM" id="Phobius"/>
    </source>
</evidence>
<gene>
    <name evidence="2" type="ORF">Salat_0624900</name>
</gene>
<reference evidence="2" key="2">
    <citation type="journal article" date="2024" name="Plant">
        <title>Genomic evolution and insights into agronomic trait innovations of Sesamum species.</title>
        <authorList>
            <person name="Miao H."/>
            <person name="Wang L."/>
            <person name="Qu L."/>
            <person name="Liu H."/>
            <person name="Sun Y."/>
            <person name="Le M."/>
            <person name="Wang Q."/>
            <person name="Wei S."/>
            <person name="Zheng Y."/>
            <person name="Lin W."/>
            <person name="Duan Y."/>
            <person name="Cao H."/>
            <person name="Xiong S."/>
            <person name="Wang X."/>
            <person name="Wei L."/>
            <person name="Li C."/>
            <person name="Ma Q."/>
            <person name="Ju M."/>
            <person name="Zhao R."/>
            <person name="Li G."/>
            <person name="Mu C."/>
            <person name="Tian Q."/>
            <person name="Mei H."/>
            <person name="Zhang T."/>
            <person name="Gao T."/>
            <person name="Zhang H."/>
        </authorList>
    </citation>
    <scope>NUCLEOTIDE SEQUENCE</scope>
    <source>
        <strain evidence="2">3651</strain>
    </source>
</reference>
<name>A0AAE1YQN9_9LAMI</name>
<feature type="transmembrane region" description="Helical" evidence="1">
    <location>
        <begin position="101"/>
        <end position="120"/>
    </location>
</feature>
<proteinExistence type="predicted"/>
<dbReference type="AlphaFoldDB" id="A0AAE1YQN9"/>
<feature type="transmembrane region" description="Helical" evidence="1">
    <location>
        <begin position="59"/>
        <end position="78"/>
    </location>
</feature>
<keyword evidence="1" id="KW-0472">Membrane</keyword>